<dbReference type="PANTHER" id="PTHR20935:SF1">
    <property type="entry name" value="SLL1549 PROTEIN"/>
    <property type="match status" value="1"/>
</dbReference>
<sequence>MTTDRHRLVLIRHAQAASGDADTPDHDRPLTDRGHQDAAALGRWLKDADIRPQETRCSTATRTRETWAAVVEAAAIGAIVEHDQRIYNADPSALLEVLHEADPKAETVVMVGHAPGIPHFAASLADGQGDAEALEELERGYPTCTVAVLDIDGEWDQLASGGAQLRAVHTARAD</sequence>
<dbReference type="PANTHER" id="PTHR20935">
    <property type="entry name" value="PHOSPHOGLYCERATE MUTASE-RELATED"/>
    <property type="match status" value="1"/>
</dbReference>
<keyword evidence="1 2" id="KW-0378">Hydrolase</keyword>
<dbReference type="SMART" id="SM00855">
    <property type="entry name" value="PGAM"/>
    <property type="match status" value="1"/>
</dbReference>
<dbReference type="Gene3D" id="3.40.50.1240">
    <property type="entry name" value="Phosphoglycerate mutase-like"/>
    <property type="match status" value="1"/>
</dbReference>
<organism evidence="2 3">
    <name type="scientific">Allobranchiibius huperziae</name>
    <dbReference type="NCBI Taxonomy" id="1874116"/>
    <lineage>
        <taxon>Bacteria</taxon>
        <taxon>Bacillati</taxon>
        <taxon>Actinomycetota</taxon>
        <taxon>Actinomycetes</taxon>
        <taxon>Micrococcales</taxon>
        <taxon>Dermacoccaceae</taxon>
        <taxon>Allobranchiibius</taxon>
    </lineage>
</organism>
<reference evidence="2 3" key="1">
    <citation type="submission" date="2020-07" db="EMBL/GenBank/DDBJ databases">
        <title>Sequencing the genomes of 1000 actinobacteria strains.</title>
        <authorList>
            <person name="Klenk H.-P."/>
        </authorList>
    </citation>
    <scope>NUCLEOTIDE SEQUENCE [LARGE SCALE GENOMIC DNA]</scope>
    <source>
        <strain evidence="2 3">DSM 29531</strain>
    </source>
</reference>
<evidence type="ECO:0000256" key="1">
    <source>
        <dbReference type="ARBA" id="ARBA00022801"/>
    </source>
</evidence>
<comment type="caution">
    <text evidence="2">The sequence shown here is derived from an EMBL/GenBank/DDBJ whole genome shotgun (WGS) entry which is preliminary data.</text>
</comment>
<dbReference type="AlphaFoldDB" id="A0A853DES5"/>
<dbReference type="RefSeq" id="WP_179481898.1">
    <property type="nucleotide sequence ID" value="NZ_JACCFW010000001.1"/>
</dbReference>
<accession>A0A853DES5</accession>
<proteinExistence type="predicted"/>
<protein>
    <submittedName>
        <fullName evidence="2">Phosphohistidine phosphatase</fullName>
        <ecNumber evidence="2">3.1.3.-</ecNumber>
    </submittedName>
</protein>
<evidence type="ECO:0000313" key="2">
    <source>
        <dbReference type="EMBL" id="NYJ75328.1"/>
    </source>
</evidence>
<dbReference type="Proteomes" id="UP000571817">
    <property type="component" value="Unassembled WGS sequence"/>
</dbReference>
<dbReference type="InterPro" id="IPR029033">
    <property type="entry name" value="His_PPase_superfam"/>
</dbReference>
<dbReference type="SUPFAM" id="SSF53254">
    <property type="entry name" value="Phosphoglycerate mutase-like"/>
    <property type="match status" value="1"/>
</dbReference>
<name>A0A853DES5_9MICO</name>
<dbReference type="GO" id="GO:0016787">
    <property type="term" value="F:hydrolase activity"/>
    <property type="evidence" value="ECO:0007669"/>
    <property type="project" value="UniProtKB-KW"/>
</dbReference>
<evidence type="ECO:0000313" key="3">
    <source>
        <dbReference type="Proteomes" id="UP000571817"/>
    </source>
</evidence>
<dbReference type="InterPro" id="IPR013078">
    <property type="entry name" value="His_Pase_superF_clade-1"/>
</dbReference>
<dbReference type="EC" id="3.1.3.-" evidence="2"/>
<dbReference type="EMBL" id="JACCFW010000001">
    <property type="protein sequence ID" value="NYJ75328.1"/>
    <property type="molecule type" value="Genomic_DNA"/>
</dbReference>
<dbReference type="CDD" id="cd07067">
    <property type="entry name" value="HP_PGM_like"/>
    <property type="match status" value="1"/>
</dbReference>
<dbReference type="InterPro" id="IPR051021">
    <property type="entry name" value="Mito_Ser/Thr_phosphatase"/>
</dbReference>
<gene>
    <name evidence="2" type="ORF">HNR15_002291</name>
</gene>
<dbReference type="Pfam" id="PF00300">
    <property type="entry name" value="His_Phos_1"/>
    <property type="match status" value="1"/>
</dbReference>
<keyword evidence="3" id="KW-1185">Reference proteome</keyword>